<proteinExistence type="predicted"/>
<dbReference type="EMBL" id="VSSQ01001230">
    <property type="protein sequence ID" value="MPM06450.1"/>
    <property type="molecule type" value="Genomic_DNA"/>
</dbReference>
<evidence type="ECO:0000313" key="3">
    <source>
        <dbReference type="EMBL" id="MPM06450.1"/>
    </source>
</evidence>
<dbReference type="PANTHER" id="PTHR37813">
    <property type="entry name" value="FELS-2 PROPHAGE PROTEIN"/>
    <property type="match status" value="1"/>
</dbReference>
<sequence>MANNIKGITIEIGGNTGPLQESLKGVNKTSRDLQSELRQVNAQLKFDPNNTVLLQQKQKLLAESISNTKDKLGTLKEAERQVQQQFENGKVGEEQYRALQREVIKTEKELKGLESQAASCNSTLKNIEETSGKVAAGAGKVSSTMMPATVAIVGLGAASSNLGMDLLESINKVEVACGNGAEEVIKFSETTLESFGIAKGSALDMVAQFSDMGTGMGIETEAANDMSMSLVGLAGDLASFKNIKVDVAKTALNGIYTGETESLKQLGIVMTEANLQEYAYSQGINKKINEMTQAEKVQLRYSFVLDKTKNAQGDFANTADGAANSMRVTSEAVKEAGASIGVMLAPIIAKAAQYITDLVKKFSSLDDKTKQIILIILAVIAAIAPVAKLIQGITLVVGGLTTVITTITGAVNLYTGAATTGTVASKALASAMKFLTGPVGIVITIITALVAAFIYFWNTSDEFRAFWINLWEKIKEITGVVVDAIIVFFKETIPNAIESLKNFIMGIPEFVRVIFDNIKTTIENILNSVSDFISNVWNSIKEIFSSALDIILSFINDKFGWLIQAVSTIFEGLRTYFLGWWEFLKNIFLGALLLLIDLVTGNFTKLKEDASNILNNLKEALNMIWEGIKMVFQGAIDFVVGYLTTAWNGIVNISTIIWNGIRDFFIGLWTSIKETAAIAWEGFKNVIVDICSGVSNTVISIWNGILDFFRNLPGTLYNLGVSIFTNLKDGITSILSNLGSVIESGFKSGINFITNLPSQAYTWGIDFIQGLINGIKDMVGKVENAVVGVAEKIRSFLHFTVPDEGPLTDYETWMPDFMEGLAKGINNSKYLVTNAIKGLSSDMSVGVKYGLEGSKAEERIIENNKTNDIKVTNNYYAKTESPYEITKATKKGLNNLKFG</sequence>
<name>A0A644WRI7_9ZZZZ</name>
<accession>A0A644WRI7</accession>
<evidence type="ECO:0000256" key="2">
    <source>
        <dbReference type="SAM" id="Phobius"/>
    </source>
</evidence>
<keyword evidence="1" id="KW-0175">Coiled coil</keyword>
<comment type="caution">
    <text evidence="3">The sequence shown here is derived from an EMBL/GenBank/DDBJ whole genome shotgun (WGS) entry which is preliminary data.</text>
</comment>
<feature type="transmembrane region" description="Helical" evidence="2">
    <location>
        <begin position="434"/>
        <end position="457"/>
    </location>
</feature>
<keyword evidence="2" id="KW-0812">Transmembrane</keyword>
<gene>
    <name evidence="3" type="ORF">SDC9_52751</name>
</gene>
<dbReference type="SUPFAM" id="SSF48371">
    <property type="entry name" value="ARM repeat"/>
    <property type="match status" value="1"/>
</dbReference>
<protein>
    <recommendedName>
        <fullName evidence="4">Chromosome partition protein Smc</fullName>
    </recommendedName>
</protein>
<keyword evidence="2" id="KW-1133">Transmembrane helix</keyword>
<dbReference type="PANTHER" id="PTHR37813:SF1">
    <property type="entry name" value="FELS-2 PROPHAGE PROTEIN"/>
    <property type="match status" value="1"/>
</dbReference>
<feature type="transmembrane region" description="Helical" evidence="2">
    <location>
        <begin position="395"/>
        <end position="414"/>
    </location>
</feature>
<reference evidence="3" key="1">
    <citation type="submission" date="2019-08" db="EMBL/GenBank/DDBJ databases">
        <authorList>
            <person name="Kucharzyk K."/>
            <person name="Murdoch R.W."/>
            <person name="Higgins S."/>
            <person name="Loffler F."/>
        </authorList>
    </citation>
    <scope>NUCLEOTIDE SEQUENCE</scope>
</reference>
<keyword evidence="2" id="KW-0472">Membrane</keyword>
<organism evidence="3">
    <name type="scientific">bioreactor metagenome</name>
    <dbReference type="NCBI Taxonomy" id="1076179"/>
    <lineage>
        <taxon>unclassified sequences</taxon>
        <taxon>metagenomes</taxon>
        <taxon>ecological metagenomes</taxon>
    </lineage>
</organism>
<dbReference type="Gene3D" id="1.20.120.20">
    <property type="entry name" value="Apolipoprotein"/>
    <property type="match status" value="2"/>
</dbReference>
<dbReference type="AlphaFoldDB" id="A0A644WRI7"/>
<dbReference type="InterPro" id="IPR016024">
    <property type="entry name" value="ARM-type_fold"/>
</dbReference>
<evidence type="ECO:0008006" key="4">
    <source>
        <dbReference type="Google" id="ProtNLM"/>
    </source>
</evidence>
<evidence type="ECO:0000256" key="1">
    <source>
        <dbReference type="SAM" id="Coils"/>
    </source>
</evidence>
<feature type="coiled-coil region" evidence="1">
    <location>
        <begin position="96"/>
        <end position="130"/>
    </location>
</feature>
<feature type="transmembrane region" description="Helical" evidence="2">
    <location>
        <begin position="372"/>
        <end position="390"/>
    </location>
</feature>